<dbReference type="Pfam" id="PF06985">
    <property type="entry name" value="HET"/>
    <property type="match status" value="1"/>
</dbReference>
<evidence type="ECO:0000313" key="2">
    <source>
        <dbReference type="EMBL" id="KAK3372595.1"/>
    </source>
</evidence>
<protein>
    <submittedName>
        <fullName evidence="2">Heterokaryon incompatibility protein-domain-containing protein</fullName>
    </submittedName>
</protein>
<dbReference type="AlphaFoldDB" id="A0AAE0KAE2"/>
<gene>
    <name evidence="2" type="ORF">B0H63DRAFT_439898</name>
</gene>
<dbReference type="InterPro" id="IPR010730">
    <property type="entry name" value="HET"/>
</dbReference>
<reference evidence="2" key="2">
    <citation type="submission" date="2023-06" db="EMBL/GenBank/DDBJ databases">
        <authorList>
            <consortium name="Lawrence Berkeley National Laboratory"/>
            <person name="Haridas S."/>
            <person name="Hensen N."/>
            <person name="Bonometti L."/>
            <person name="Westerberg I."/>
            <person name="Brannstrom I.O."/>
            <person name="Guillou S."/>
            <person name="Cros-Aarteil S."/>
            <person name="Calhoun S."/>
            <person name="Kuo A."/>
            <person name="Mondo S."/>
            <person name="Pangilinan J."/>
            <person name="Riley R."/>
            <person name="LaButti K."/>
            <person name="Andreopoulos B."/>
            <person name="Lipzen A."/>
            <person name="Chen C."/>
            <person name="Yanf M."/>
            <person name="Daum C."/>
            <person name="Ng V."/>
            <person name="Clum A."/>
            <person name="Steindorff A."/>
            <person name="Ohm R."/>
            <person name="Martin F."/>
            <person name="Silar P."/>
            <person name="Natvig D."/>
            <person name="Lalanne C."/>
            <person name="Gautier V."/>
            <person name="Ament-velasquez S.L."/>
            <person name="Kruys A."/>
            <person name="Hutchinson M.I."/>
            <person name="Powell A.J."/>
            <person name="Barry K."/>
            <person name="Miller A.N."/>
            <person name="Grigoriev I.V."/>
            <person name="Debuchy R."/>
            <person name="Gladieux P."/>
            <person name="Thoren M.H."/>
            <person name="Johannesson H."/>
        </authorList>
    </citation>
    <scope>NUCLEOTIDE SEQUENCE</scope>
    <source>
        <strain evidence="2">CBS 232.78</strain>
    </source>
</reference>
<name>A0AAE0KAE2_9PEZI</name>
<dbReference type="Proteomes" id="UP001285441">
    <property type="component" value="Unassembled WGS sequence"/>
</dbReference>
<comment type="caution">
    <text evidence="2">The sequence shown here is derived from an EMBL/GenBank/DDBJ whole genome shotgun (WGS) entry which is preliminary data.</text>
</comment>
<sequence length="680" mass="75373">MPKPNPRNLVSRGLAAVNRRLAKKCPVCANLSFAELGEWGSRRGVDLNHLSPGCRSCAILPQAIRALSPDAQIPDEVYEIAISRREERGPLIIDSIICKTQPAEYEEIRVFTDPSLGPCPWPDLTERRISDNALSPECMHLASTWLRDCTESHPDCGLRDAAVSKHLPKRVIDVGDENTPPRLVAPVPGTIGKYVALSHRWPDVHIITTTTENLARHLITIPLSSMPQTFQEAIFVTQKLGFSYIWIDSLCIVQSGTECDWNEQAGKMQQVYESAVATIAADAGNYPDTVGLTSPKRRQLFRGIPLPGPEKTLFAAAGVWEGDTPAHVPARIQYGVRESSNSVLQTRGWVFQERVLSRRILHFGAHELAWECQSATKCECESFNGITFVGQSSTKTTYNGEWSMRPGGTHLEFIERWMLLVRNYSSRSLTKSYDKLPAMAGLASRASQSFGLTYLAGLWKEQLLQTLLWTAGIIPVIGGGRRHVEYHAPSWAWASIDGATIYANIDPQYEISATLIDAVCKPSRPENPFGAVQEGYLEAEFLVAKATAMLRTDLHFSGADIPGGGLGPNSGTKKIVVVDESLLGENGSSLYPDVKLCNEIDCEEEYLFLRVVHRDFGEGSSPDANLRYAQREAKRLVKGLVVRLSDRRVGAYERVAVYQYVLPPEKDDLGIYRREVLVLV</sequence>
<reference evidence="2" key="1">
    <citation type="journal article" date="2023" name="Mol. Phylogenet. Evol.">
        <title>Genome-scale phylogeny and comparative genomics of the fungal order Sordariales.</title>
        <authorList>
            <person name="Hensen N."/>
            <person name="Bonometti L."/>
            <person name="Westerberg I."/>
            <person name="Brannstrom I.O."/>
            <person name="Guillou S."/>
            <person name="Cros-Aarteil S."/>
            <person name="Calhoun S."/>
            <person name="Haridas S."/>
            <person name="Kuo A."/>
            <person name="Mondo S."/>
            <person name="Pangilinan J."/>
            <person name="Riley R."/>
            <person name="LaButti K."/>
            <person name="Andreopoulos B."/>
            <person name="Lipzen A."/>
            <person name="Chen C."/>
            <person name="Yan M."/>
            <person name="Daum C."/>
            <person name="Ng V."/>
            <person name="Clum A."/>
            <person name="Steindorff A."/>
            <person name="Ohm R.A."/>
            <person name="Martin F."/>
            <person name="Silar P."/>
            <person name="Natvig D.O."/>
            <person name="Lalanne C."/>
            <person name="Gautier V."/>
            <person name="Ament-Velasquez S.L."/>
            <person name="Kruys A."/>
            <person name="Hutchinson M.I."/>
            <person name="Powell A.J."/>
            <person name="Barry K."/>
            <person name="Miller A.N."/>
            <person name="Grigoriev I.V."/>
            <person name="Debuchy R."/>
            <person name="Gladieux P."/>
            <person name="Hiltunen Thoren M."/>
            <person name="Johannesson H."/>
        </authorList>
    </citation>
    <scope>NUCLEOTIDE SEQUENCE</scope>
    <source>
        <strain evidence="2">CBS 232.78</strain>
    </source>
</reference>
<evidence type="ECO:0000313" key="3">
    <source>
        <dbReference type="Proteomes" id="UP001285441"/>
    </source>
</evidence>
<dbReference type="PANTHER" id="PTHR33112">
    <property type="entry name" value="DOMAIN PROTEIN, PUTATIVE-RELATED"/>
    <property type="match status" value="1"/>
</dbReference>
<keyword evidence="3" id="KW-1185">Reference proteome</keyword>
<accession>A0AAE0KAE2</accession>
<evidence type="ECO:0000259" key="1">
    <source>
        <dbReference type="Pfam" id="PF06985"/>
    </source>
</evidence>
<feature type="domain" description="Heterokaryon incompatibility" evidence="1">
    <location>
        <begin position="194"/>
        <end position="353"/>
    </location>
</feature>
<organism evidence="2 3">
    <name type="scientific">Podospora didyma</name>
    <dbReference type="NCBI Taxonomy" id="330526"/>
    <lineage>
        <taxon>Eukaryota</taxon>
        <taxon>Fungi</taxon>
        <taxon>Dikarya</taxon>
        <taxon>Ascomycota</taxon>
        <taxon>Pezizomycotina</taxon>
        <taxon>Sordariomycetes</taxon>
        <taxon>Sordariomycetidae</taxon>
        <taxon>Sordariales</taxon>
        <taxon>Podosporaceae</taxon>
        <taxon>Podospora</taxon>
    </lineage>
</organism>
<proteinExistence type="predicted"/>
<dbReference type="EMBL" id="JAULSW010000008">
    <property type="protein sequence ID" value="KAK3372595.1"/>
    <property type="molecule type" value="Genomic_DNA"/>
</dbReference>
<dbReference type="PANTHER" id="PTHR33112:SF8">
    <property type="entry name" value="HETEROKARYON INCOMPATIBILITY DOMAIN-CONTAINING PROTEIN"/>
    <property type="match status" value="1"/>
</dbReference>